<dbReference type="Pfam" id="PF25003">
    <property type="entry name" value="DUF7781"/>
    <property type="match status" value="1"/>
</dbReference>
<feature type="compositionally biased region" description="Low complexity" evidence="1">
    <location>
        <begin position="137"/>
        <end position="153"/>
    </location>
</feature>
<evidence type="ECO:0000259" key="2">
    <source>
        <dbReference type="Pfam" id="PF25003"/>
    </source>
</evidence>
<dbReference type="InterPro" id="IPR056683">
    <property type="entry name" value="DUF7781"/>
</dbReference>
<sequence>MPQQSFAALYSRKLAWGILRCQFVAGYFWDRQRPSFDYRISTKWNDGLRMKRKEYYQPTDKLLLRAKWSLDMELPDVEGHLGGIENSTQVPVDVEYGRLEFSVVQLDAVWDLDGVKPHGAAAEGGRRAEEGGKGKAKQLAPAGAAAASPAAAGEVTPGGHPRGLAGRISWPWQAQPSR</sequence>
<comment type="caution">
    <text evidence="3">The sequence shown here is derived from an EMBL/GenBank/DDBJ whole genome shotgun (WGS) entry which is preliminary data.</text>
</comment>
<reference evidence="3" key="1">
    <citation type="journal article" date="2020" name="bioRxiv">
        <title>Comparative genomics of Chlamydomonas.</title>
        <authorList>
            <person name="Craig R.J."/>
            <person name="Hasan A.R."/>
            <person name="Ness R.W."/>
            <person name="Keightley P.D."/>
        </authorList>
    </citation>
    <scope>NUCLEOTIDE SEQUENCE</scope>
    <source>
        <strain evidence="3">CCAP 11/70</strain>
    </source>
</reference>
<feature type="region of interest" description="Disordered" evidence="1">
    <location>
        <begin position="119"/>
        <end position="178"/>
    </location>
</feature>
<evidence type="ECO:0000313" key="4">
    <source>
        <dbReference type="Proteomes" id="UP000612055"/>
    </source>
</evidence>
<dbReference type="AlphaFoldDB" id="A0A836C3Q3"/>
<proteinExistence type="predicted"/>
<evidence type="ECO:0000313" key="3">
    <source>
        <dbReference type="EMBL" id="KAG2498012.1"/>
    </source>
</evidence>
<gene>
    <name evidence="3" type="ORF">HYH03_004270</name>
</gene>
<organism evidence="3 4">
    <name type="scientific">Edaphochlamys debaryana</name>
    <dbReference type="NCBI Taxonomy" id="47281"/>
    <lineage>
        <taxon>Eukaryota</taxon>
        <taxon>Viridiplantae</taxon>
        <taxon>Chlorophyta</taxon>
        <taxon>core chlorophytes</taxon>
        <taxon>Chlorophyceae</taxon>
        <taxon>CS clade</taxon>
        <taxon>Chlamydomonadales</taxon>
        <taxon>Chlamydomonadales incertae sedis</taxon>
        <taxon>Edaphochlamys</taxon>
    </lineage>
</organism>
<dbReference type="OrthoDB" id="537661at2759"/>
<keyword evidence="4" id="KW-1185">Reference proteome</keyword>
<feature type="compositionally biased region" description="Basic and acidic residues" evidence="1">
    <location>
        <begin position="124"/>
        <end position="133"/>
    </location>
</feature>
<feature type="domain" description="DUF7781" evidence="2">
    <location>
        <begin position="7"/>
        <end position="109"/>
    </location>
</feature>
<protein>
    <recommendedName>
        <fullName evidence="2">DUF7781 domain-containing protein</fullName>
    </recommendedName>
</protein>
<evidence type="ECO:0000256" key="1">
    <source>
        <dbReference type="SAM" id="MobiDB-lite"/>
    </source>
</evidence>
<dbReference type="Proteomes" id="UP000612055">
    <property type="component" value="Unassembled WGS sequence"/>
</dbReference>
<accession>A0A836C3Q3</accession>
<dbReference type="EMBL" id="JAEHOE010000012">
    <property type="protein sequence ID" value="KAG2498012.1"/>
    <property type="molecule type" value="Genomic_DNA"/>
</dbReference>
<name>A0A836C3Q3_9CHLO</name>